<keyword evidence="5" id="KW-1003">Cell membrane</keyword>
<evidence type="ECO:0000256" key="4">
    <source>
        <dbReference type="ARBA" id="ARBA00023136"/>
    </source>
</evidence>
<feature type="transmembrane region" description="Helical" evidence="5">
    <location>
        <begin position="171"/>
        <end position="193"/>
    </location>
</feature>
<name>A0A7W9CKB2_9CAUL</name>
<dbReference type="Pfam" id="PF01061">
    <property type="entry name" value="ABC2_membrane"/>
    <property type="match status" value="1"/>
</dbReference>
<dbReference type="AlphaFoldDB" id="A0A7W9CKB2"/>
<dbReference type="PANTHER" id="PTHR43332:SF1">
    <property type="entry name" value="TRANSPORT PERMEASE PROTEIN"/>
    <property type="match status" value="1"/>
</dbReference>
<keyword evidence="2 5" id="KW-0812">Transmembrane</keyword>
<dbReference type="EMBL" id="JACHOR010000005">
    <property type="protein sequence ID" value="MBB5747260.1"/>
    <property type="molecule type" value="Genomic_DNA"/>
</dbReference>
<feature type="transmembrane region" description="Helical" evidence="5">
    <location>
        <begin position="94"/>
        <end position="117"/>
    </location>
</feature>
<dbReference type="Proteomes" id="UP000545037">
    <property type="component" value="Unassembled WGS sequence"/>
</dbReference>
<evidence type="ECO:0000313" key="7">
    <source>
        <dbReference type="EMBL" id="MBB5747260.1"/>
    </source>
</evidence>
<protein>
    <recommendedName>
        <fullName evidence="5">Transport permease protein</fullName>
    </recommendedName>
</protein>
<sequence>MLAKRGFGAHLAGMTEPTTLASTRPTGLPMPRRYDGINWVGVQTLYLREVRRFWKVGAQTVAAPVVTTLLYMLVFVVALQGARPPLHGTPFAEFVAPGLIMMAMLNNAFANASSSLIQAKIMGTSTDFLTPPLSPLELTIGFSLGAATRGLAVGLVTAICVLPFARMGIANLAAIAWFGLIASLFMGMVGVLAGLWSEKFDHLSAVQNFVVMPMTFLSGTFYLVENLPEPFATISHWNPFFYLIDGFRYGFIGQAEGNLMIGVIMSAVLTVAMAAACWLVFRSGWRLKS</sequence>
<feature type="domain" description="ABC transmembrane type-2" evidence="6">
    <location>
        <begin position="55"/>
        <end position="284"/>
    </location>
</feature>
<comment type="caution">
    <text evidence="7">The sequence shown here is derived from an EMBL/GenBank/DDBJ whole genome shotgun (WGS) entry which is preliminary data.</text>
</comment>
<reference evidence="7 8" key="1">
    <citation type="submission" date="2020-08" db="EMBL/GenBank/DDBJ databases">
        <title>Genomic Encyclopedia of Type Strains, Phase IV (KMG-IV): sequencing the most valuable type-strain genomes for metagenomic binning, comparative biology and taxonomic classification.</title>
        <authorList>
            <person name="Goeker M."/>
        </authorList>
    </citation>
    <scope>NUCLEOTIDE SEQUENCE [LARGE SCALE GENOMIC DNA]</scope>
    <source>
        <strain evidence="7 8">DSM 4737</strain>
    </source>
</reference>
<dbReference type="InterPro" id="IPR000412">
    <property type="entry name" value="ABC_2_transport"/>
</dbReference>
<evidence type="ECO:0000256" key="3">
    <source>
        <dbReference type="ARBA" id="ARBA00022989"/>
    </source>
</evidence>
<dbReference type="PANTHER" id="PTHR43332">
    <property type="entry name" value="INNER MEMBRANE TRANSPORT PERMEASE YADH-RELATED"/>
    <property type="match status" value="1"/>
</dbReference>
<dbReference type="InterPro" id="IPR047817">
    <property type="entry name" value="ABC2_TM_bact-type"/>
</dbReference>
<comment type="similarity">
    <text evidence="5">Belongs to the ABC-2 integral membrane protein family.</text>
</comment>
<dbReference type="PRINTS" id="PR00164">
    <property type="entry name" value="ABC2TRNSPORT"/>
</dbReference>
<proteinExistence type="inferred from homology"/>
<keyword evidence="8" id="KW-1185">Reference proteome</keyword>
<feature type="transmembrane region" description="Helical" evidence="5">
    <location>
        <begin position="205"/>
        <end position="224"/>
    </location>
</feature>
<keyword evidence="4 5" id="KW-0472">Membrane</keyword>
<evidence type="ECO:0000259" key="6">
    <source>
        <dbReference type="PROSITE" id="PS51012"/>
    </source>
</evidence>
<evidence type="ECO:0000256" key="1">
    <source>
        <dbReference type="ARBA" id="ARBA00004141"/>
    </source>
</evidence>
<accession>A0A7W9CKB2</accession>
<dbReference type="InterPro" id="IPR052522">
    <property type="entry name" value="ABC-2_transport_permease"/>
</dbReference>
<feature type="transmembrane region" description="Helical" evidence="5">
    <location>
        <begin position="61"/>
        <end position="82"/>
    </location>
</feature>
<evidence type="ECO:0000256" key="5">
    <source>
        <dbReference type="RuleBase" id="RU361157"/>
    </source>
</evidence>
<dbReference type="GO" id="GO:0043190">
    <property type="term" value="C:ATP-binding cassette (ABC) transporter complex"/>
    <property type="evidence" value="ECO:0007669"/>
    <property type="project" value="InterPro"/>
</dbReference>
<comment type="subcellular location">
    <subcellularLocation>
        <location evidence="5">Cell inner membrane</location>
        <topology evidence="5">Multi-pass membrane protein</topology>
    </subcellularLocation>
    <subcellularLocation>
        <location evidence="1">Membrane</location>
        <topology evidence="1">Multi-pass membrane protein</topology>
    </subcellularLocation>
</comment>
<gene>
    <name evidence="7" type="ORF">GGR13_002881</name>
</gene>
<dbReference type="PROSITE" id="PS51012">
    <property type="entry name" value="ABC_TM2"/>
    <property type="match status" value="1"/>
</dbReference>
<dbReference type="PIRSF" id="PIRSF006648">
    <property type="entry name" value="DrrB"/>
    <property type="match status" value="1"/>
</dbReference>
<feature type="transmembrane region" description="Helical" evidence="5">
    <location>
        <begin position="259"/>
        <end position="281"/>
    </location>
</feature>
<keyword evidence="3 5" id="KW-1133">Transmembrane helix</keyword>
<organism evidence="7 8">
    <name type="scientific">Brevundimonas variabilis</name>
    <dbReference type="NCBI Taxonomy" id="74312"/>
    <lineage>
        <taxon>Bacteria</taxon>
        <taxon>Pseudomonadati</taxon>
        <taxon>Pseudomonadota</taxon>
        <taxon>Alphaproteobacteria</taxon>
        <taxon>Caulobacterales</taxon>
        <taxon>Caulobacteraceae</taxon>
        <taxon>Brevundimonas</taxon>
    </lineage>
</organism>
<evidence type="ECO:0000256" key="2">
    <source>
        <dbReference type="ARBA" id="ARBA00022692"/>
    </source>
</evidence>
<evidence type="ECO:0000313" key="8">
    <source>
        <dbReference type="Proteomes" id="UP000545037"/>
    </source>
</evidence>
<dbReference type="GO" id="GO:0140359">
    <property type="term" value="F:ABC-type transporter activity"/>
    <property type="evidence" value="ECO:0007669"/>
    <property type="project" value="InterPro"/>
</dbReference>
<dbReference type="InterPro" id="IPR013525">
    <property type="entry name" value="ABC2_TM"/>
</dbReference>
<keyword evidence="5" id="KW-0813">Transport</keyword>
<feature type="transmembrane region" description="Helical" evidence="5">
    <location>
        <begin position="138"/>
        <end position="165"/>
    </location>
</feature>